<name>A0A2R6NSU2_9APHY</name>
<proteinExistence type="predicted"/>
<accession>A0A2R6NSU2</accession>
<reference evidence="2 3" key="1">
    <citation type="submission" date="2018-02" db="EMBL/GenBank/DDBJ databases">
        <title>Genome sequence of the basidiomycete white-rot fungus Phlebia centrifuga.</title>
        <authorList>
            <person name="Granchi Z."/>
            <person name="Peng M."/>
            <person name="de Vries R.P."/>
            <person name="Hilden K."/>
            <person name="Makela M.R."/>
            <person name="Grigoriev I."/>
            <person name="Riley R."/>
        </authorList>
    </citation>
    <scope>NUCLEOTIDE SEQUENCE [LARGE SCALE GENOMIC DNA]</scope>
    <source>
        <strain evidence="2 3">FBCC195</strain>
    </source>
</reference>
<comment type="caution">
    <text evidence="2">The sequence shown here is derived from an EMBL/GenBank/DDBJ whole genome shotgun (WGS) entry which is preliminary data.</text>
</comment>
<dbReference type="InterPro" id="IPR032675">
    <property type="entry name" value="LRR_dom_sf"/>
</dbReference>
<sequence length="393" mass="44747">MDSNHYVGRWAKRLHITRYYPRGTLSADDLELSLVSVIQHCRGLQIFVVEWSLLDSFTPVVDALSTYCSRSLRVLHIHVRSRQLARLFWALESLICLESIHLEFGQKETEDIHLGSASNIVLTLPTLECLSLRGFFSDFMEQAVDWSLPCLRSLTLDFASHHDELADIPEFLQTHGAHLKYLDINCIPVVDVPAILDLCPSLTTFAFNADWRLAIDDIPYYEASALVRRPHPNITTIGLHELRYAFGVGYYATHDILTTNFARRTNDLNFAALNTRNFPKLERVRLLSRTVLRDLETANGPDNVCFERWERWWAQCARQKVRLEDCTGAEFGNLPEEDDEEDEETDGDEEELEGGPLVVPGSFQGDAIAQIRLLTSQCRQLTTVLHDMGVIAT</sequence>
<protein>
    <submittedName>
        <fullName evidence="2">Uncharacterized protein</fullName>
    </submittedName>
</protein>
<dbReference type="OrthoDB" id="5345779at2759"/>
<dbReference type="STRING" id="98765.A0A2R6NSU2"/>
<dbReference type="Proteomes" id="UP000186601">
    <property type="component" value="Unassembled WGS sequence"/>
</dbReference>
<evidence type="ECO:0000313" key="2">
    <source>
        <dbReference type="EMBL" id="PSR75939.1"/>
    </source>
</evidence>
<dbReference type="AlphaFoldDB" id="A0A2R6NSU2"/>
<feature type="region of interest" description="Disordered" evidence="1">
    <location>
        <begin position="329"/>
        <end position="359"/>
    </location>
</feature>
<dbReference type="EMBL" id="MLYV02000872">
    <property type="protein sequence ID" value="PSR75939.1"/>
    <property type="molecule type" value="Genomic_DNA"/>
</dbReference>
<dbReference type="SUPFAM" id="SSF52047">
    <property type="entry name" value="RNI-like"/>
    <property type="match status" value="1"/>
</dbReference>
<dbReference type="Gene3D" id="3.80.10.10">
    <property type="entry name" value="Ribonuclease Inhibitor"/>
    <property type="match status" value="1"/>
</dbReference>
<organism evidence="2 3">
    <name type="scientific">Hermanssonia centrifuga</name>
    <dbReference type="NCBI Taxonomy" id="98765"/>
    <lineage>
        <taxon>Eukaryota</taxon>
        <taxon>Fungi</taxon>
        <taxon>Dikarya</taxon>
        <taxon>Basidiomycota</taxon>
        <taxon>Agaricomycotina</taxon>
        <taxon>Agaricomycetes</taxon>
        <taxon>Polyporales</taxon>
        <taxon>Meruliaceae</taxon>
        <taxon>Hermanssonia</taxon>
    </lineage>
</organism>
<feature type="compositionally biased region" description="Acidic residues" evidence="1">
    <location>
        <begin position="335"/>
        <end position="353"/>
    </location>
</feature>
<evidence type="ECO:0000256" key="1">
    <source>
        <dbReference type="SAM" id="MobiDB-lite"/>
    </source>
</evidence>
<evidence type="ECO:0000313" key="3">
    <source>
        <dbReference type="Proteomes" id="UP000186601"/>
    </source>
</evidence>
<gene>
    <name evidence="2" type="ORF">PHLCEN_2v8853</name>
</gene>
<keyword evidence="3" id="KW-1185">Reference proteome</keyword>